<dbReference type="PANTHER" id="PTHR35797">
    <property type="entry name" value="PROTEASE-RELATED"/>
    <property type="match status" value="1"/>
</dbReference>
<keyword evidence="3" id="KW-0378">Hydrolase</keyword>
<dbReference type="RefSeq" id="WP_253739767.1">
    <property type="nucleotide sequence ID" value="NZ_BAABKA010000076.1"/>
</dbReference>
<evidence type="ECO:0000313" key="4">
    <source>
        <dbReference type="Proteomes" id="UP001139648"/>
    </source>
</evidence>
<evidence type="ECO:0000259" key="2">
    <source>
        <dbReference type="Pfam" id="PF02517"/>
    </source>
</evidence>
<protein>
    <submittedName>
        <fullName evidence="3">Membrane protease YdiL (CAAX protease family)</fullName>
    </submittedName>
</protein>
<dbReference type="Pfam" id="PF02517">
    <property type="entry name" value="Rce1-like"/>
    <property type="match status" value="1"/>
</dbReference>
<comment type="caution">
    <text evidence="3">The sequence shown here is derived from an EMBL/GenBank/DDBJ whole genome shotgun (WGS) entry which is preliminary data.</text>
</comment>
<accession>A0A9X2G924</accession>
<keyword evidence="1" id="KW-1133">Transmembrane helix</keyword>
<dbReference type="GO" id="GO:0006508">
    <property type="term" value="P:proteolysis"/>
    <property type="evidence" value="ECO:0007669"/>
    <property type="project" value="UniProtKB-KW"/>
</dbReference>
<keyword evidence="1" id="KW-0472">Membrane</keyword>
<dbReference type="PROSITE" id="PS51257">
    <property type="entry name" value="PROKAR_LIPOPROTEIN"/>
    <property type="match status" value="1"/>
</dbReference>
<dbReference type="InterPro" id="IPR042150">
    <property type="entry name" value="MmRce1-like"/>
</dbReference>
<feature type="transmembrane region" description="Helical" evidence="1">
    <location>
        <begin position="198"/>
        <end position="219"/>
    </location>
</feature>
<feature type="transmembrane region" description="Helical" evidence="1">
    <location>
        <begin position="52"/>
        <end position="69"/>
    </location>
</feature>
<reference evidence="3" key="1">
    <citation type="submission" date="2022-06" db="EMBL/GenBank/DDBJ databases">
        <title>Sequencing the genomes of 1000 actinobacteria strains.</title>
        <authorList>
            <person name="Klenk H.-P."/>
        </authorList>
    </citation>
    <scope>NUCLEOTIDE SEQUENCE</scope>
    <source>
        <strain evidence="3">DSM 46694</strain>
    </source>
</reference>
<feature type="transmembrane region" description="Helical" evidence="1">
    <location>
        <begin position="156"/>
        <end position="178"/>
    </location>
</feature>
<keyword evidence="4" id="KW-1185">Reference proteome</keyword>
<dbReference type="AlphaFoldDB" id="A0A9X2G924"/>
<proteinExistence type="predicted"/>
<dbReference type="Proteomes" id="UP001139648">
    <property type="component" value="Unassembled WGS sequence"/>
</dbReference>
<evidence type="ECO:0000313" key="3">
    <source>
        <dbReference type="EMBL" id="MCP2353300.1"/>
    </source>
</evidence>
<dbReference type="GO" id="GO:0080120">
    <property type="term" value="P:CAAX-box protein maturation"/>
    <property type="evidence" value="ECO:0007669"/>
    <property type="project" value="UniProtKB-ARBA"/>
</dbReference>
<feature type="transmembrane region" description="Helical" evidence="1">
    <location>
        <begin position="127"/>
        <end position="144"/>
    </location>
</feature>
<feature type="transmembrane region" description="Helical" evidence="1">
    <location>
        <begin position="231"/>
        <end position="253"/>
    </location>
</feature>
<dbReference type="GO" id="GO:0004175">
    <property type="term" value="F:endopeptidase activity"/>
    <property type="evidence" value="ECO:0007669"/>
    <property type="project" value="UniProtKB-ARBA"/>
</dbReference>
<name>A0A9X2G924_9ACTN</name>
<dbReference type="EMBL" id="JAMZEB010000001">
    <property type="protein sequence ID" value="MCP2353300.1"/>
    <property type="molecule type" value="Genomic_DNA"/>
</dbReference>
<feature type="transmembrane region" description="Helical" evidence="1">
    <location>
        <begin position="89"/>
        <end position="115"/>
    </location>
</feature>
<keyword evidence="3" id="KW-0645">Protease</keyword>
<dbReference type="InterPro" id="IPR003675">
    <property type="entry name" value="Rce1/LyrA-like_dom"/>
</dbReference>
<feature type="domain" description="CAAX prenyl protease 2/Lysostaphin resistance protein A-like" evidence="2">
    <location>
        <begin position="131"/>
        <end position="241"/>
    </location>
</feature>
<sequence length="311" mass="32529">MPLSPLRARVNFAIFAAVTAGCGWLFAAMDHYTGQATGTGSVSSTSGGTNGQGLWIAVPALVALALHFLSRDGARPLGLTLRFTSRTRWFAFAGAFALIATAVPVLVAVVTGAAAFSSSPSPGQQPLLTAAVAALPFLLIKNTLEEFIFRGYGTRTAMALGLPGVTPHLLVGLVWGLWHLPLYTVWMSQSDFLRTTSLPWSVYVPTLLAGLMILAVLYGELRVRTGSIWPGVVLHTISNALTTPLLIGGHLTFQGHGDALLGLAPNSLATALLFAVAALLLWRLPSRAARGPYGGAPGQGKDSATPYVSEG</sequence>
<organism evidence="3 4">
    <name type="scientific">Nonomuraea thailandensis</name>
    <dbReference type="NCBI Taxonomy" id="1188745"/>
    <lineage>
        <taxon>Bacteria</taxon>
        <taxon>Bacillati</taxon>
        <taxon>Actinomycetota</taxon>
        <taxon>Actinomycetes</taxon>
        <taxon>Streptosporangiales</taxon>
        <taxon>Streptosporangiaceae</taxon>
        <taxon>Nonomuraea</taxon>
    </lineage>
</organism>
<keyword evidence="1" id="KW-0812">Transmembrane</keyword>
<dbReference type="PANTHER" id="PTHR35797:SF1">
    <property type="entry name" value="PROTEASE"/>
    <property type="match status" value="1"/>
</dbReference>
<evidence type="ECO:0000256" key="1">
    <source>
        <dbReference type="SAM" id="Phobius"/>
    </source>
</evidence>
<gene>
    <name evidence="3" type="ORF">HD597_000320</name>
</gene>
<feature type="transmembrane region" description="Helical" evidence="1">
    <location>
        <begin position="259"/>
        <end position="282"/>
    </location>
</feature>
<feature type="transmembrane region" description="Helical" evidence="1">
    <location>
        <begin position="12"/>
        <end position="32"/>
    </location>
</feature>